<dbReference type="PROSITE" id="PS01033">
    <property type="entry name" value="GLOBIN"/>
    <property type="match status" value="1"/>
</dbReference>
<organism evidence="16 17">
    <name type="scientific">Temnothorax longispinosus</name>
    <dbReference type="NCBI Taxonomy" id="300112"/>
    <lineage>
        <taxon>Eukaryota</taxon>
        <taxon>Metazoa</taxon>
        <taxon>Ecdysozoa</taxon>
        <taxon>Arthropoda</taxon>
        <taxon>Hexapoda</taxon>
        <taxon>Insecta</taxon>
        <taxon>Pterygota</taxon>
        <taxon>Neoptera</taxon>
        <taxon>Endopterygota</taxon>
        <taxon>Hymenoptera</taxon>
        <taxon>Apocrita</taxon>
        <taxon>Aculeata</taxon>
        <taxon>Formicoidea</taxon>
        <taxon>Formicidae</taxon>
        <taxon>Myrmicinae</taxon>
        <taxon>Temnothorax</taxon>
    </lineage>
</organism>
<keyword evidence="1 14" id="KW-0813">Transport</keyword>
<evidence type="ECO:0000256" key="6">
    <source>
        <dbReference type="ARBA" id="ARBA00023002"/>
    </source>
</evidence>
<evidence type="ECO:0000256" key="3">
    <source>
        <dbReference type="ARBA" id="ARBA00022617"/>
    </source>
</evidence>
<dbReference type="InterPro" id="IPR044399">
    <property type="entry name" value="Mb-like_M"/>
</dbReference>
<dbReference type="GO" id="GO:0016491">
    <property type="term" value="F:oxidoreductase activity"/>
    <property type="evidence" value="ECO:0007669"/>
    <property type="project" value="UniProtKB-KW"/>
</dbReference>
<accession>A0A4S2KWF5</accession>
<name>A0A4S2KWF5_9HYME</name>
<evidence type="ECO:0000256" key="7">
    <source>
        <dbReference type="ARBA" id="ARBA00023004"/>
    </source>
</evidence>
<keyword evidence="3 14" id="KW-0349">Heme</keyword>
<dbReference type="CDD" id="cd01040">
    <property type="entry name" value="Mb-like"/>
    <property type="match status" value="1"/>
</dbReference>
<evidence type="ECO:0000256" key="8">
    <source>
        <dbReference type="ARBA" id="ARBA00023179"/>
    </source>
</evidence>
<keyword evidence="4 14" id="KW-0561">Oxygen transport</keyword>
<keyword evidence="5" id="KW-0479">Metal-binding</keyword>
<keyword evidence="6" id="KW-0560">Oxidoreductase</keyword>
<dbReference type="EMBL" id="QBLH01000746">
    <property type="protein sequence ID" value="TGZ54310.1"/>
    <property type="molecule type" value="Genomic_DNA"/>
</dbReference>
<evidence type="ECO:0000256" key="11">
    <source>
        <dbReference type="ARBA" id="ARBA00044553"/>
    </source>
</evidence>
<dbReference type="Gene3D" id="1.10.490.10">
    <property type="entry name" value="Globins"/>
    <property type="match status" value="1"/>
</dbReference>
<dbReference type="InterPro" id="IPR012292">
    <property type="entry name" value="Globin/Proto"/>
</dbReference>
<evidence type="ECO:0000313" key="16">
    <source>
        <dbReference type="EMBL" id="TGZ54310.1"/>
    </source>
</evidence>
<comment type="caution">
    <text evidence="16">The sequence shown here is derived from an EMBL/GenBank/DDBJ whole genome shotgun (WGS) entry which is preliminary data.</text>
</comment>
<evidence type="ECO:0000256" key="12">
    <source>
        <dbReference type="ARBA" id="ARBA00048118"/>
    </source>
</evidence>
<dbReference type="GO" id="GO:0019825">
    <property type="term" value="F:oxygen binding"/>
    <property type="evidence" value="ECO:0007669"/>
    <property type="project" value="InterPro"/>
</dbReference>
<evidence type="ECO:0000256" key="10">
    <source>
        <dbReference type="ARBA" id="ARBA00044552"/>
    </source>
</evidence>
<gene>
    <name evidence="16" type="ORF">DBV15_10667</name>
</gene>
<dbReference type="InterPro" id="IPR009050">
    <property type="entry name" value="Globin-like_sf"/>
</dbReference>
<proteinExistence type="inferred from homology"/>
<dbReference type="PANTHER" id="PTHR47217">
    <property type="entry name" value="GLOBIN-LIKE PROTEIN"/>
    <property type="match status" value="1"/>
</dbReference>
<dbReference type="STRING" id="300112.A0A4S2KWF5"/>
<keyword evidence="2" id="KW-0963">Cytoplasm</keyword>
<evidence type="ECO:0000256" key="14">
    <source>
        <dbReference type="RuleBase" id="RU000356"/>
    </source>
</evidence>
<feature type="domain" description="Globin" evidence="15">
    <location>
        <begin position="22"/>
        <end position="169"/>
    </location>
</feature>
<dbReference type="GO" id="GO:0005344">
    <property type="term" value="F:oxygen carrier activity"/>
    <property type="evidence" value="ECO:0007669"/>
    <property type="project" value="UniProtKB-KW"/>
</dbReference>
<dbReference type="PANTHER" id="PTHR47217:SF1">
    <property type="entry name" value="GLOBIN-LIKE PROTEIN"/>
    <property type="match status" value="1"/>
</dbReference>
<keyword evidence="7" id="KW-0408">Iron</keyword>
<dbReference type="InterPro" id="IPR000971">
    <property type="entry name" value="Globin"/>
</dbReference>
<evidence type="ECO:0000256" key="4">
    <source>
        <dbReference type="ARBA" id="ARBA00022621"/>
    </source>
</evidence>
<evidence type="ECO:0000256" key="2">
    <source>
        <dbReference type="ARBA" id="ARBA00022490"/>
    </source>
</evidence>
<comment type="similarity">
    <text evidence="14">Belongs to the globin family.</text>
</comment>
<dbReference type="SUPFAM" id="SSF46458">
    <property type="entry name" value="Globin-like"/>
    <property type="match status" value="1"/>
</dbReference>
<dbReference type="InterPro" id="IPR002335">
    <property type="entry name" value="Myoglobin"/>
</dbReference>
<evidence type="ECO:0000256" key="13">
    <source>
        <dbReference type="ARBA" id="ARBA00049931"/>
    </source>
</evidence>
<evidence type="ECO:0000256" key="1">
    <source>
        <dbReference type="ARBA" id="ARBA00022448"/>
    </source>
</evidence>
<comment type="catalytic activity">
    <reaction evidence="12">
        <text>Fe(III)-heme b-[protein] + nitric oxide + H2O = Fe(II)-heme b-[protein] + nitrite + 2 H(+)</text>
        <dbReference type="Rhea" id="RHEA:77711"/>
        <dbReference type="Rhea" id="RHEA-COMP:18975"/>
        <dbReference type="Rhea" id="RHEA-COMP:18976"/>
        <dbReference type="ChEBI" id="CHEBI:15377"/>
        <dbReference type="ChEBI" id="CHEBI:15378"/>
        <dbReference type="ChEBI" id="CHEBI:16301"/>
        <dbReference type="ChEBI" id="CHEBI:16480"/>
        <dbReference type="ChEBI" id="CHEBI:55376"/>
        <dbReference type="ChEBI" id="CHEBI:60344"/>
    </reaction>
    <physiologicalReaction direction="right-to-left" evidence="12">
        <dbReference type="Rhea" id="RHEA:77713"/>
    </physiologicalReaction>
</comment>
<comment type="subcellular location">
    <subcellularLocation>
        <location evidence="9">Cytoplasm</location>
        <location evidence="9">Sarcoplasm</location>
    </subcellularLocation>
</comment>
<dbReference type="GO" id="GO:0016528">
    <property type="term" value="C:sarcoplasm"/>
    <property type="evidence" value="ECO:0007669"/>
    <property type="project" value="UniProtKB-SubCell"/>
</dbReference>
<dbReference type="GO" id="GO:0046872">
    <property type="term" value="F:metal ion binding"/>
    <property type="evidence" value="ECO:0007669"/>
    <property type="project" value="UniProtKB-KW"/>
</dbReference>
<dbReference type="PRINTS" id="PR00613">
    <property type="entry name" value="MYOGLOBIN"/>
</dbReference>
<comment type="catalytic activity">
    <reaction evidence="13">
        <text>H2O2 + AH2 = A + 2 H2O</text>
        <dbReference type="Rhea" id="RHEA:30275"/>
        <dbReference type="ChEBI" id="CHEBI:13193"/>
        <dbReference type="ChEBI" id="CHEBI:15377"/>
        <dbReference type="ChEBI" id="CHEBI:16240"/>
        <dbReference type="ChEBI" id="CHEBI:17499"/>
    </reaction>
</comment>
<dbReference type="GO" id="GO:0020037">
    <property type="term" value="F:heme binding"/>
    <property type="evidence" value="ECO:0007669"/>
    <property type="project" value="InterPro"/>
</dbReference>
<keyword evidence="17" id="KW-1185">Reference proteome</keyword>
<protein>
    <recommendedName>
        <fullName evidence="10">Nitrite reductase MB</fullName>
    </recommendedName>
    <alternativeName>
        <fullName evidence="11">Pseudoperoxidase MB</fullName>
    </alternativeName>
</protein>
<sequence length="170" mass="19915">MALFRNLFDFVLNDNKLDEKLGLTEKQKRLVQNTWATIRKDEVSVGVTLVLAYFKQYPEAQKEFKPFKDVPLDELSKNKRFQAHCANIVATLGKLIEQMHDPELMEATLINFTEKHKNRGQTPKQFEELKQLMLELFPSLFGKQYTSDVQEAWKKTLDLIFTKINQVYAD</sequence>
<dbReference type="Proteomes" id="UP000310200">
    <property type="component" value="Unassembled WGS sequence"/>
</dbReference>
<dbReference type="Pfam" id="PF00042">
    <property type="entry name" value="Globin"/>
    <property type="match status" value="1"/>
</dbReference>
<dbReference type="AlphaFoldDB" id="A0A4S2KWF5"/>
<keyword evidence="8" id="KW-0514">Muscle protein</keyword>
<evidence type="ECO:0000259" key="15">
    <source>
        <dbReference type="PROSITE" id="PS01033"/>
    </source>
</evidence>
<evidence type="ECO:0000256" key="5">
    <source>
        <dbReference type="ARBA" id="ARBA00022723"/>
    </source>
</evidence>
<evidence type="ECO:0000256" key="9">
    <source>
        <dbReference type="ARBA" id="ARBA00044498"/>
    </source>
</evidence>
<reference evidence="16 17" key="1">
    <citation type="journal article" date="2019" name="Philos. Trans. R. Soc. Lond., B, Biol. Sci.">
        <title>Ant behaviour and brain gene expression of defending hosts depend on the ecological success of the intruding social parasite.</title>
        <authorList>
            <person name="Kaur R."/>
            <person name="Stoldt M."/>
            <person name="Jongepier E."/>
            <person name="Feldmeyer B."/>
            <person name="Menzel F."/>
            <person name="Bornberg-Bauer E."/>
            <person name="Foitzik S."/>
        </authorList>
    </citation>
    <scope>NUCLEOTIDE SEQUENCE [LARGE SCALE GENOMIC DNA]</scope>
    <source>
        <tissue evidence="16">Whole body</tissue>
    </source>
</reference>
<evidence type="ECO:0000313" key="17">
    <source>
        <dbReference type="Proteomes" id="UP000310200"/>
    </source>
</evidence>